<dbReference type="AlphaFoldDB" id="A0A1M4WL11"/>
<dbReference type="Proteomes" id="UP000184423">
    <property type="component" value="Unassembled WGS sequence"/>
</dbReference>
<evidence type="ECO:0000313" key="4">
    <source>
        <dbReference type="EMBL" id="SHE81884.1"/>
    </source>
</evidence>
<evidence type="ECO:0000259" key="3">
    <source>
        <dbReference type="Pfam" id="PF00534"/>
    </source>
</evidence>
<evidence type="ECO:0000313" key="5">
    <source>
        <dbReference type="Proteomes" id="UP000184423"/>
    </source>
</evidence>
<dbReference type="RefSeq" id="WP_073248390.1">
    <property type="nucleotide sequence ID" value="NZ_FQVG01000018.1"/>
</dbReference>
<dbReference type="EMBL" id="FQVG01000018">
    <property type="protein sequence ID" value="SHE81884.1"/>
    <property type="molecule type" value="Genomic_DNA"/>
</dbReference>
<evidence type="ECO:0000256" key="1">
    <source>
        <dbReference type="ARBA" id="ARBA00022676"/>
    </source>
</evidence>
<dbReference type="SUPFAM" id="SSF53756">
    <property type="entry name" value="UDP-Glycosyltransferase/glycogen phosphorylase"/>
    <property type="match status" value="1"/>
</dbReference>
<proteinExistence type="predicted"/>
<dbReference type="PANTHER" id="PTHR12526:SF629">
    <property type="entry name" value="TEICHURONIC ACID BIOSYNTHESIS GLYCOSYLTRANSFERASE TUAH-RELATED"/>
    <property type="match status" value="1"/>
</dbReference>
<protein>
    <submittedName>
        <fullName evidence="4">Glycosyltransferase involved in cell wall bisynthesis</fullName>
    </submittedName>
</protein>
<evidence type="ECO:0000256" key="2">
    <source>
        <dbReference type="ARBA" id="ARBA00022679"/>
    </source>
</evidence>
<name>A0A1M4WL11_9CLOT</name>
<dbReference type="GO" id="GO:0016757">
    <property type="term" value="F:glycosyltransferase activity"/>
    <property type="evidence" value="ECO:0007669"/>
    <property type="project" value="UniProtKB-KW"/>
</dbReference>
<dbReference type="InterPro" id="IPR001296">
    <property type="entry name" value="Glyco_trans_1"/>
</dbReference>
<dbReference type="PANTHER" id="PTHR12526">
    <property type="entry name" value="GLYCOSYLTRANSFERASE"/>
    <property type="match status" value="1"/>
</dbReference>
<keyword evidence="5" id="KW-1185">Reference proteome</keyword>
<sequence length="398" mass="46623">MEKLIYIAYIDRKIDLGVYKKILAKCGVFAKIYDVALICREGNSICIENIKNKSVKYIDNRLLTLNKEDKLLLIKRYINYSRFNSYVQKALIELAPKYLYIRKYKFLSKGLKALKFAKKNLNCYIMYEIPSYPDDLEIKGVGRRILNALLSKVYDVKVEKIVDKIYVVLGKDIILKSDKYKEITNGIDISDIRIKELYDYKNMINLIAVANVSYWHGYDRVIEGLRLYYESKNKDRIRVNFHIVGDGPELNKLKKIANDYGLNEYVVFHGNKIGKELDDLFDISNIGIGSLANHRKGFTKDSALKNREYCARGIPFVIASDDEMFGDNFKYIYKIPKDESPIDINKVIEFYNLIKKEKFTIEMRKYAEENLTWNAVMRDILNDLRVAKSKNHNKKKFE</sequence>
<accession>A0A1M4WL11</accession>
<organism evidence="4 5">
    <name type="scientific">Caloramator proteoclasticus DSM 10124</name>
    <dbReference type="NCBI Taxonomy" id="1121262"/>
    <lineage>
        <taxon>Bacteria</taxon>
        <taxon>Bacillati</taxon>
        <taxon>Bacillota</taxon>
        <taxon>Clostridia</taxon>
        <taxon>Eubacteriales</taxon>
        <taxon>Clostridiaceae</taxon>
        <taxon>Caloramator</taxon>
    </lineage>
</organism>
<reference evidence="5" key="1">
    <citation type="submission" date="2016-11" db="EMBL/GenBank/DDBJ databases">
        <authorList>
            <person name="Varghese N."/>
            <person name="Submissions S."/>
        </authorList>
    </citation>
    <scope>NUCLEOTIDE SEQUENCE [LARGE SCALE GENOMIC DNA]</scope>
    <source>
        <strain evidence="5">DSM 10124</strain>
    </source>
</reference>
<gene>
    <name evidence="4" type="ORF">SAMN02746091_01180</name>
</gene>
<keyword evidence="1" id="KW-0328">Glycosyltransferase</keyword>
<dbReference type="Pfam" id="PF00534">
    <property type="entry name" value="Glycos_transf_1"/>
    <property type="match status" value="1"/>
</dbReference>
<dbReference type="Gene3D" id="3.40.50.2000">
    <property type="entry name" value="Glycogen Phosphorylase B"/>
    <property type="match status" value="1"/>
</dbReference>
<keyword evidence="2 4" id="KW-0808">Transferase</keyword>
<feature type="domain" description="Glycosyl transferase family 1" evidence="3">
    <location>
        <begin position="206"/>
        <end position="325"/>
    </location>
</feature>